<name>A0ACC1H8I2_9FUNG</name>
<organism evidence="1 2">
    <name type="scientific">Spiromyces aspiralis</name>
    <dbReference type="NCBI Taxonomy" id="68401"/>
    <lineage>
        <taxon>Eukaryota</taxon>
        <taxon>Fungi</taxon>
        <taxon>Fungi incertae sedis</taxon>
        <taxon>Zoopagomycota</taxon>
        <taxon>Kickxellomycotina</taxon>
        <taxon>Kickxellomycetes</taxon>
        <taxon>Kickxellales</taxon>
        <taxon>Kickxellaceae</taxon>
        <taxon>Spiromyces</taxon>
    </lineage>
</organism>
<feature type="non-terminal residue" evidence="1">
    <location>
        <position position="355"/>
    </location>
</feature>
<comment type="caution">
    <text evidence="1">The sequence shown here is derived from an EMBL/GenBank/DDBJ whole genome shotgun (WGS) entry which is preliminary data.</text>
</comment>
<keyword evidence="2" id="KW-1185">Reference proteome</keyword>
<sequence length="355" mass="39364">MCAHPALWDQTKWEELQDEARVGMNGQQQSKRAESSDGGDIKPSKSAADKLARIKSVYKWELAKARAKSQSIKCASCRMDLPDFSSLIGGGSGGGGGIGSSNSGNTKHDELALLTMAPPWVTRCGHALCARCCQENYPLFYSIHTGLEVEGRRKTRKGGRGSGAMVSRASSASELVACRICREALSWDDICEITSEEVLSETAHADESGDEALPDADEIIRSKDRNGGQGTTKQQMQLDTSCDPKPDPATNGLRDIKFHTSTKVSNLIHDLLLIQNRKWHTHPYFEFDRDKFSEEFERIESEARRGVVEKSVVFSQWTRLLDLIEPGLVANKIRFTRLDGTMPLATRNTNLRKFE</sequence>
<gene>
    <name evidence="1" type="ORF">EV182_006794</name>
</gene>
<evidence type="ECO:0000313" key="1">
    <source>
        <dbReference type="EMBL" id="KAJ1672637.1"/>
    </source>
</evidence>
<dbReference type="Proteomes" id="UP001145114">
    <property type="component" value="Unassembled WGS sequence"/>
</dbReference>
<protein>
    <submittedName>
        <fullName evidence="1">Uncharacterized protein</fullName>
    </submittedName>
</protein>
<evidence type="ECO:0000313" key="2">
    <source>
        <dbReference type="Proteomes" id="UP001145114"/>
    </source>
</evidence>
<proteinExistence type="predicted"/>
<accession>A0ACC1H8I2</accession>
<dbReference type="EMBL" id="JAMZIH010008061">
    <property type="protein sequence ID" value="KAJ1672637.1"/>
    <property type="molecule type" value="Genomic_DNA"/>
</dbReference>
<reference evidence="1" key="1">
    <citation type="submission" date="2022-06" db="EMBL/GenBank/DDBJ databases">
        <title>Phylogenomic reconstructions and comparative analyses of Kickxellomycotina fungi.</title>
        <authorList>
            <person name="Reynolds N.K."/>
            <person name="Stajich J.E."/>
            <person name="Barry K."/>
            <person name="Grigoriev I.V."/>
            <person name="Crous P."/>
            <person name="Smith M.E."/>
        </authorList>
    </citation>
    <scope>NUCLEOTIDE SEQUENCE</scope>
    <source>
        <strain evidence="1">RSA 2271</strain>
    </source>
</reference>